<proteinExistence type="predicted"/>
<organism evidence="4 5">
    <name type="scientific">Amphritea balenae</name>
    <dbReference type="NCBI Taxonomy" id="452629"/>
    <lineage>
        <taxon>Bacteria</taxon>
        <taxon>Pseudomonadati</taxon>
        <taxon>Pseudomonadota</taxon>
        <taxon>Gammaproteobacteria</taxon>
        <taxon>Oceanospirillales</taxon>
        <taxon>Oceanospirillaceae</taxon>
        <taxon>Amphritea</taxon>
    </lineage>
</organism>
<dbReference type="PROSITE" id="PS00197">
    <property type="entry name" value="2FE2S_FER_1"/>
    <property type="match status" value="1"/>
</dbReference>
<protein>
    <submittedName>
        <fullName evidence="4">Ferredoxin</fullName>
    </submittedName>
</protein>
<dbReference type="EMBL" id="RQXV01000003">
    <property type="protein sequence ID" value="RRD00096.1"/>
    <property type="molecule type" value="Genomic_DNA"/>
</dbReference>
<gene>
    <name evidence="4" type="ORF">EHS89_07765</name>
</gene>
<evidence type="ECO:0000256" key="2">
    <source>
        <dbReference type="ARBA" id="ARBA00022827"/>
    </source>
</evidence>
<name>A0A3P1SU68_9GAMM</name>
<dbReference type="Pfam" id="PF00111">
    <property type="entry name" value="Fer2"/>
    <property type="match status" value="1"/>
</dbReference>
<reference evidence="4 5" key="1">
    <citation type="submission" date="2018-11" db="EMBL/GenBank/DDBJ databases">
        <title>The draft genome sequence of Amphritea balenae JAMM 1525T.</title>
        <authorList>
            <person name="Fang Z."/>
            <person name="Zhang Y."/>
            <person name="Han X."/>
        </authorList>
    </citation>
    <scope>NUCLEOTIDE SEQUENCE [LARGE SCALE GENOMIC DNA]</scope>
    <source>
        <strain evidence="4 5">JAMM 1525</strain>
    </source>
</reference>
<dbReference type="OrthoDB" id="9133614at2"/>
<dbReference type="PROSITE" id="PS51085">
    <property type="entry name" value="2FE2S_FER_2"/>
    <property type="match status" value="1"/>
</dbReference>
<dbReference type="PANTHER" id="PTHR43644">
    <property type="entry name" value="NA(+)-TRANSLOCATING NADH-QUINONE REDUCTASE SUBUNIT"/>
    <property type="match status" value="1"/>
</dbReference>
<dbReference type="CDD" id="cd00207">
    <property type="entry name" value="fer2"/>
    <property type="match status" value="1"/>
</dbReference>
<dbReference type="InterPro" id="IPR006058">
    <property type="entry name" value="2Fe2S_fd_BS"/>
</dbReference>
<keyword evidence="5" id="KW-1185">Reference proteome</keyword>
<dbReference type="Gene3D" id="3.10.20.30">
    <property type="match status" value="1"/>
</dbReference>
<keyword evidence="2" id="KW-0274">FAD</keyword>
<feature type="domain" description="2Fe-2S ferredoxin-type" evidence="3">
    <location>
        <begin position="7"/>
        <end position="98"/>
    </location>
</feature>
<sequence>MPDQSSHQIRVINRNQSFECAEDQVLLVGMERHSAAAISVGCRGGGCGVCKIRILAGEYETKRMSKAHISEAEQQRGYALACRVFPRTDLEIESDHYRAPESSYQQAAVTLSAVKQ</sequence>
<dbReference type="InterPro" id="IPR036010">
    <property type="entry name" value="2Fe-2S_ferredoxin-like_sf"/>
</dbReference>
<dbReference type="PANTHER" id="PTHR43644:SF1">
    <property type="entry name" value="NAD(P)H-FLAVIN REDUCTASE"/>
    <property type="match status" value="1"/>
</dbReference>
<dbReference type="SUPFAM" id="SSF54292">
    <property type="entry name" value="2Fe-2S ferredoxin-like"/>
    <property type="match status" value="1"/>
</dbReference>
<evidence type="ECO:0000259" key="3">
    <source>
        <dbReference type="PROSITE" id="PS51085"/>
    </source>
</evidence>
<keyword evidence="1" id="KW-0285">Flavoprotein</keyword>
<evidence type="ECO:0000313" key="5">
    <source>
        <dbReference type="Proteomes" id="UP000267535"/>
    </source>
</evidence>
<dbReference type="Proteomes" id="UP000267535">
    <property type="component" value="Unassembled WGS sequence"/>
</dbReference>
<evidence type="ECO:0000313" key="4">
    <source>
        <dbReference type="EMBL" id="RRD00096.1"/>
    </source>
</evidence>
<dbReference type="RefSeq" id="WP_124925566.1">
    <property type="nucleotide sequence ID" value="NZ_BMOH01000005.1"/>
</dbReference>
<accession>A0A3P1SU68</accession>
<dbReference type="InterPro" id="IPR001041">
    <property type="entry name" value="2Fe-2S_ferredoxin-type"/>
</dbReference>
<dbReference type="InterPro" id="IPR012675">
    <property type="entry name" value="Beta-grasp_dom_sf"/>
</dbReference>
<dbReference type="GO" id="GO:0051537">
    <property type="term" value="F:2 iron, 2 sulfur cluster binding"/>
    <property type="evidence" value="ECO:0007669"/>
    <property type="project" value="InterPro"/>
</dbReference>
<dbReference type="AlphaFoldDB" id="A0A3P1SU68"/>
<evidence type="ECO:0000256" key="1">
    <source>
        <dbReference type="ARBA" id="ARBA00022630"/>
    </source>
</evidence>
<comment type="caution">
    <text evidence="4">The sequence shown here is derived from an EMBL/GenBank/DDBJ whole genome shotgun (WGS) entry which is preliminary data.</text>
</comment>